<dbReference type="Pfam" id="PF12796">
    <property type="entry name" value="Ank_2"/>
    <property type="match status" value="1"/>
</dbReference>
<feature type="repeat" description="ANK" evidence="3">
    <location>
        <begin position="394"/>
        <end position="426"/>
    </location>
</feature>
<dbReference type="InterPro" id="IPR002110">
    <property type="entry name" value="Ankyrin_rpt"/>
</dbReference>
<dbReference type="EMBL" id="CDMZ01005952">
    <property type="protein sequence ID" value="CEM56199.1"/>
    <property type="molecule type" value="Genomic_DNA"/>
</dbReference>
<keyword evidence="1" id="KW-0677">Repeat</keyword>
<dbReference type="SUPFAM" id="SSF48403">
    <property type="entry name" value="Ankyrin repeat"/>
    <property type="match status" value="2"/>
</dbReference>
<feature type="compositionally biased region" description="Acidic residues" evidence="4">
    <location>
        <begin position="184"/>
        <end position="193"/>
    </location>
</feature>
<evidence type="ECO:0000256" key="2">
    <source>
        <dbReference type="ARBA" id="ARBA00023043"/>
    </source>
</evidence>
<feature type="compositionally biased region" description="Basic residues" evidence="4">
    <location>
        <begin position="18"/>
        <end position="30"/>
    </location>
</feature>
<accession>A0A0G4IGA4</accession>
<dbReference type="AlphaFoldDB" id="A0A0G4IGA4"/>
<dbReference type="PANTHER" id="PTHR24189:SF50">
    <property type="entry name" value="ANKYRIN REPEAT AND SOCS BOX PROTEIN 2"/>
    <property type="match status" value="1"/>
</dbReference>
<dbReference type="PhylomeDB" id="A0A0G4IGA4"/>
<gene>
    <name evidence="5" type="ORF">Cvel_2517</name>
</gene>
<organism evidence="5">
    <name type="scientific">Chromera velia CCMP2878</name>
    <dbReference type="NCBI Taxonomy" id="1169474"/>
    <lineage>
        <taxon>Eukaryota</taxon>
        <taxon>Sar</taxon>
        <taxon>Alveolata</taxon>
        <taxon>Colpodellida</taxon>
        <taxon>Chromeraceae</taxon>
        <taxon>Chromera</taxon>
    </lineage>
</organism>
<proteinExistence type="predicted"/>
<name>A0A0G4IGA4_9ALVE</name>
<dbReference type="SMART" id="SM00248">
    <property type="entry name" value="ANK"/>
    <property type="match status" value="3"/>
</dbReference>
<dbReference type="InterPro" id="IPR036770">
    <property type="entry name" value="Ankyrin_rpt-contain_sf"/>
</dbReference>
<feature type="compositionally biased region" description="Basic and acidic residues" evidence="4">
    <location>
        <begin position="31"/>
        <end position="43"/>
    </location>
</feature>
<dbReference type="VEuPathDB" id="CryptoDB:Cvel_2517"/>
<evidence type="ECO:0000256" key="3">
    <source>
        <dbReference type="PROSITE-ProRule" id="PRU00023"/>
    </source>
</evidence>
<feature type="compositionally biased region" description="Polar residues" evidence="4">
    <location>
        <begin position="1"/>
        <end position="14"/>
    </location>
</feature>
<protein>
    <submittedName>
        <fullName evidence="5">Uncharacterized protein</fullName>
    </submittedName>
</protein>
<feature type="region of interest" description="Disordered" evidence="4">
    <location>
        <begin position="1"/>
        <end position="46"/>
    </location>
</feature>
<feature type="compositionally biased region" description="Basic and acidic residues" evidence="4">
    <location>
        <begin position="286"/>
        <end position="295"/>
    </location>
</feature>
<dbReference type="InterPro" id="IPR050745">
    <property type="entry name" value="Multifunctional_regulatory"/>
</dbReference>
<reference evidence="5" key="1">
    <citation type="submission" date="2014-11" db="EMBL/GenBank/DDBJ databases">
        <authorList>
            <person name="Otto D Thomas"/>
            <person name="Naeem Raeece"/>
        </authorList>
    </citation>
    <scope>NUCLEOTIDE SEQUENCE</scope>
</reference>
<keyword evidence="2 3" id="KW-0040">ANK repeat</keyword>
<evidence type="ECO:0000256" key="4">
    <source>
        <dbReference type="SAM" id="MobiDB-lite"/>
    </source>
</evidence>
<feature type="region of interest" description="Disordered" evidence="4">
    <location>
        <begin position="177"/>
        <end position="201"/>
    </location>
</feature>
<dbReference type="PROSITE" id="PS50297">
    <property type="entry name" value="ANK_REP_REGION"/>
    <property type="match status" value="1"/>
</dbReference>
<feature type="region of interest" description="Disordered" evidence="4">
    <location>
        <begin position="286"/>
        <end position="378"/>
    </location>
</feature>
<dbReference type="PROSITE" id="PS50088">
    <property type="entry name" value="ANK_REPEAT"/>
    <property type="match status" value="1"/>
</dbReference>
<evidence type="ECO:0000256" key="1">
    <source>
        <dbReference type="ARBA" id="ARBA00022737"/>
    </source>
</evidence>
<evidence type="ECO:0000313" key="5">
    <source>
        <dbReference type="EMBL" id="CEM56199.1"/>
    </source>
</evidence>
<sequence length="537" mass="58413">MPKPQAITNAQLPDSSKEKKKKGTHQKKNRKNADKDEEQKPKLTPEQITMQLALILSAGADPNSLSEEPEGRRKPLLLLTCLEAVRKFQQGQALSSLENSPFEQRLENAEMLLRANADPNLPSQDGLYPLEVAVAWQCLPLLRLLLKYKANANCAFLKGVTALHKVAAMWPTTETSAPVLPASAEDEAEEEKQNEDKARKGAEVPAWLQREMLEVLLTNGADVNARDSFGQPVIFFARTPAVASLLTGHGANPLVTTKRGQTMAHFAGGCGNISLMEWFVEELERRRETDQKASEELPPPLFPTDPKDQMSSTPSLPPAPADDFEEQAKGEEPEACPVDSEKTEIVVASRTKSTEKKKKHAEKQKENPTDTTENPQVAPFPTSIAEFINLKDVRGCSALHYAAKRGDRRFCRVLLDMGADVTAKTCAGNTPTSLAHKHGHDDVALMLRERSVAASGGVRGWVSLMMSSPPLVLVLILFLGGLLLSVDATEVEGNGTGVIPQIEDRCTPLTVVHAQTNVSATRARLLVVEAAVAAACI</sequence>
<dbReference type="PANTHER" id="PTHR24189">
    <property type="entry name" value="MYOTROPHIN"/>
    <property type="match status" value="1"/>
</dbReference>
<dbReference type="Gene3D" id="1.25.40.20">
    <property type="entry name" value="Ankyrin repeat-containing domain"/>
    <property type="match status" value="2"/>
</dbReference>